<gene>
    <name evidence="7" type="primary">UNG1</name>
</gene>
<comment type="function">
    <text evidence="7 9">Excises uracil residues from the DNA which can arise as a result of misincorporation of dUMP residues by DNA polymerase or due to deamination of cytosine.</text>
</comment>
<sequence>MPAKRTLSSTSNAASQQPPAKKLHQATLSFGTKPAASASSDGTKTTAKEPTLTLSTAGPASSSPTKPHAPSVFTKSKVSPSLPYEGDVNENIEKLFPKLKEDQRALVKLEVESMGREWLDALKTVVGGQEFLKLKEFVLKEIQTQTVYPPAQDIYSFTRFSKLNDVKLVVIGQDPYHQPRQAHGLSFSVRKGIQVPPSLRNIYKEIKDEYPNFVVPSHGDLSSWAAQGVLLLNTSLTVRANTAGSHAKAGWEPFTKAIIKELAKRDPGKVFICWGKHAEKMVDASGVDQKKHLILRSAHPSPLSASRGFFGTGHFKLADEWLQERWGEGGGIDWTSVSQTNPVPPMVSEKSEPPPFRLPEKDLSPKE</sequence>
<dbReference type="PANTHER" id="PTHR11264">
    <property type="entry name" value="URACIL-DNA GLYCOSYLASE"/>
    <property type="match status" value="1"/>
</dbReference>
<dbReference type="GO" id="GO:0005634">
    <property type="term" value="C:nucleus"/>
    <property type="evidence" value="ECO:0007669"/>
    <property type="project" value="UniProtKB-SubCell"/>
</dbReference>
<proteinExistence type="inferred from homology"/>
<evidence type="ECO:0000256" key="2">
    <source>
        <dbReference type="ARBA" id="ARBA00022763"/>
    </source>
</evidence>
<dbReference type="InterPro" id="IPR036895">
    <property type="entry name" value="Uracil-DNA_glycosylase-like_sf"/>
</dbReference>
<evidence type="ECO:0000256" key="8">
    <source>
        <dbReference type="PROSITE-ProRule" id="PRU10072"/>
    </source>
</evidence>
<dbReference type="Gene3D" id="3.40.470.10">
    <property type="entry name" value="Uracil-DNA glycosylase-like domain"/>
    <property type="match status" value="1"/>
</dbReference>
<dbReference type="NCBIfam" id="NF003589">
    <property type="entry name" value="PRK05254.1-2"/>
    <property type="match status" value="1"/>
</dbReference>
<evidence type="ECO:0000313" key="12">
    <source>
        <dbReference type="EMBL" id="CED85165.1"/>
    </source>
</evidence>
<dbReference type="EC" id="3.2.2.27" evidence="7 9"/>
<keyword evidence="5 7" id="KW-0234">DNA repair</keyword>
<dbReference type="NCBIfam" id="NF003588">
    <property type="entry name" value="PRK05254.1-1"/>
    <property type="match status" value="1"/>
</dbReference>
<feature type="domain" description="Uracil-DNA glycosylase-like" evidence="11">
    <location>
        <begin position="159"/>
        <end position="322"/>
    </location>
</feature>
<dbReference type="AlphaFoldDB" id="A0A0F7SWY2"/>
<dbReference type="PROSITE" id="PS00130">
    <property type="entry name" value="U_DNA_GLYCOSYLASE"/>
    <property type="match status" value="1"/>
</dbReference>
<feature type="region of interest" description="Disordered" evidence="10">
    <location>
        <begin position="332"/>
        <end position="367"/>
    </location>
</feature>
<feature type="compositionally biased region" description="Basic and acidic residues" evidence="10">
    <location>
        <begin position="358"/>
        <end position="367"/>
    </location>
</feature>
<dbReference type="EMBL" id="LN483332">
    <property type="protein sequence ID" value="CED85165.1"/>
    <property type="molecule type" value="Genomic_DNA"/>
</dbReference>
<dbReference type="SMART" id="SM00986">
    <property type="entry name" value="UDG"/>
    <property type="match status" value="1"/>
</dbReference>
<dbReference type="CDD" id="cd10027">
    <property type="entry name" value="UDG-F1-like"/>
    <property type="match status" value="1"/>
</dbReference>
<comment type="catalytic activity">
    <reaction evidence="7 9">
        <text>Hydrolyzes single-stranded DNA or mismatched double-stranded DNA and polynucleotides, releasing free uracil.</text>
        <dbReference type="EC" id="3.2.2.27"/>
    </reaction>
</comment>
<feature type="compositionally biased region" description="Polar residues" evidence="10">
    <location>
        <begin position="52"/>
        <end position="65"/>
    </location>
</feature>
<dbReference type="NCBIfam" id="NF003592">
    <property type="entry name" value="PRK05254.1-5"/>
    <property type="match status" value="1"/>
</dbReference>
<accession>A0A0F7SWY2</accession>
<dbReference type="InterPro" id="IPR018085">
    <property type="entry name" value="Ura-DNA_Glyclase_AS"/>
</dbReference>
<evidence type="ECO:0000256" key="5">
    <source>
        <dbReference type="ARBA" id="ARBA00023204"/>
    </source>
</evidence>
<evidence type="ECO:0000259" key="11">
    <source>
        <dbReference type="SMART" id="SM00986"/>
    </source>
</evidence>
<evidence type="ECO:0000256" key="6">
    <source>
        <dbReference type="ARBA" id="ARBA00023242"/>
    </source>
</evidence>
<dbReference type="InterPro" id="IPR005122">
    <property type="entry name" value="Uracil-DNA_glycosylase-like"/>
</dbReference>
<dbReference type="GO" id="GO:0004844">
    <property type="term" value="F:uracil DNA N-glycosylase activity"/>
    <property type="evidence" value="ECO:0007669"/>
    <property type="project" value="UniProtKB-UniRule"/>
</dbReference>
<reference evidence="12" key="1">
    <citation type="submission" date="2014-08" db="EMBL/GenBank/DDBJ databases">
        <authorList>
            <person name="Sharma Rahul"/>
            <person name="Thines Marco"/>
        </authorList>
    </citation>
    <scope>NUCLEOTIDE SEQUENCE</scope>
</reference>
<evidence type="ECO:0000256" key="1">
    <source>
        <dbReference type="ARBA" id="ARBA00008184"/>
    </source>
</evidence>
<feature type="active site" description="Proton acceptor" evidence="7 8">
    <location>
        <position position="174"/>
    </location>
</feature>
<dbReference type="HAMAP" id="MF_00148">
    <property type="entry name" value="UDG"/>
    <property type="match status" value="1"/>
</dbReference>
<feature type="region of interest" description="Disordered" evidence="10">
    <location>
        <begin position="1"/>
        <end position="80"/>
    </location>
</feature>
<dbReference type="Pfam" id="PF03167">
    <property type="entry name" value="UDG"/>
    <property type="match status" value="1"/>
</dbReference>
<evidence type="ECO:0000256" key="9">
    <source>
        <dbReference type="RuleBase" id="RU003780"/>
    </source>
</evidence>
<dbReference type="PANTHER" id="PTHR11264:SF0">
    <property type="entry name" value="URACIL-DNA GLYCOSYLASE"/>
    <property type="match status" value="1"/>
</dbReference>
<keyword evidence="4 7" id="KW-0496">Mitochondrion</keyword>
<name>A0A0F7SWY2_PHARH</name>
<dbReference type="NCBIfam" id="TIGR00628">
    <property type="entry name" value="ung"/>
    <property type="match status" value="1"/>
</dbReference>
<evidence type="ECO:0000256" key="4">
    <source>
        <dbReference type="ARBA" id="ARBA00023128"/>
    </source>
</evidence>
<dbReference type="FunFam" id="3.40.470.10:FF:000007">
    <property type="entry name" value="Uracil-DNA glycosylase"/>
    <property type="match status" value="1"/>
</dbReference>
<comment type="subcellular location">
    <subcellularLocation>
        <location evidence="7">Mitochondrion</location>
    </subcellularLocation>
    <subcellularLocation>
        <location evidence="7">Nucleus</location>
    </subcellularLocation>
</comment>
<feature type="compositionally biased region" description="Polar residues" evidence="10">
    <location>
        <begin position="1"/>
        <end position="18"/>
    </location>
</feature>
<dbReference type="SUPFAM" id="SSF52141">
    <property type="entry name" value="Uracil-DNA glycosylase-like"/>
    <property type="match status" value="1"/>
</dbReference>
<evidence type="ECO:0000256" key="10">
    <source>
        <dbReference type="SAM" id="MobiDB-lite"/>
    </source>
</evidence>
<dbReference type="GO" id="GO:0005739">
    <property type="term" value="C:mitochondrion"/>
    <property type="evidence" value="ECO:0007669"/>
    <property type="project" value="UniProtKB-SubCell"/>
</dbReference>
<protein>
    <recommendedName>
        <fullName evidence="7 9">Uracil-DNA glycosylase</fullName>
        <shortName evidence="7">UDG</shortName>
        <ecNumber evidence="7 9">3.2.2.27</ecNumber>
    </recommendedName>
</protein>
<organism evidence="12">
    <name type="scientific">Phaffia rhodozyma</name>
    <name type="common">Yeast</name>
    <name type="synonym">Xanthophyllomyces dendrorhous</name>
    <dbReference type="NCBI Taxonomy" id="264483"/>
    <lineage>
        <taxon>Eukaryota</taxon>
        <taxon>Fungi</taxon>
        <taxon>Dikarya</taxon>
        <taxon>Basidiomycota</taxon>
        <taxon>Agaricomycotina</taxon>
        <taxon>Tremellomycetes</taxon>
        <taxon>Cystofilobasidiales</taxon>
        <taxon>Mrakiaceae</taxon>
        <taxon>Phaffia</taxon>
    </lineage>
</organism>
<evidence type="ECO:0000256" key="3">
    <source>
        <dbReference type="ARBA" id="ARBA00022801"/>
    </source>
</evidence>
<evidence type="ECO:0000256" key="7">
    <source>
        <dbReference type="HAMAP-Rule" id="MF_03166"/>
    </source>
</evidence>
<dbReference type="InterPro" id="IPR002043">
    <property type="entry name" value="UDG_fam1"/>
</dbReference>
<keyword evidence="2 7" id="KW-0227">DNA damage</keyword>
<dbReference type="GO" id="GO:0097510">
    <property type="term" value="P:base-excision repair, AP site formation via deaminated base removal"/>
    <property type="evidence" value="ECO:0007669"/>
    <property type="project" value="TreeGrafter"/>
</dbReference>
<dbReference type="SMART" id="SM00987">
    <property type="entry name" value="UreE_C"/>
    <property type="match status" value="1"/>
</dbReference>
<comment type="similarity">
    <text evidence="1 7 9">Belongs to the uracil-DNA glycosylase (UDG) superfamily. UNG family.</text>
</comment>
<keyword evidence="6 7" id="KW-0539">Nucleus</keyword>
<keyword evidence="3 7" id="KW-0378">Hydrolase</keyword>